<reference evidence="2" key="1">
    <citation type="submission" date="2020-11" db="EMBL/GenBank/DDBJ databases">
        <title>Sequencing the genomes of 1000 actinobacteria strains.</title>
        <authorList>
            <person name="Klenk H.-P."/>
        </authorList>
    </citation>
    <scope>NUCLEOTIDE SEQUENCE</scope>
    <source>
        <strain evidence="2">DSM 45356</strain>
    </source>
</reference>
<sequence length="36" mass="3782">MADHREPRHPALLALALLGVVLAVCTLVGIARALYG</sequence>
<gene>
    <name evidence="2" type="ORF">IW245_006746</name>
</gene>
<keyword evidence="1" id="KW-1133">Transmembrane helix</keyword>
<dbReference type="AlphaFoldDB" id="A0A8J7KZ98"/>
<keyword evidence="3" id="KW-1185">Reference proteome</keyword>
<feature type="transmembrane region" description="Helical" evidence="1">
    <location>
        <begin position="12"/>
        <end position="35"/>
    </location>
</feature>
<name>A0A8J7KZ98_9ACTN</name>
<protein>
    <submittedName>
        <fullName evidence="2">Uncharacterized protein</fullName>
    </submittedName>
</protein>
<keyword evidence="1" id="KW-0472">Membrane</keyword>
<proteinExistence type="predicted"/>
<dbReference type="Proteomes" id="UP000622552">
    <property type="component" value="Unassembled WGS sequence"/>
</dbReference>
<dbReference type="EMBL" id="JADOUF010000001">
    <property type="protein sequence ID" value="MBG6140552.1"/>
    <property type="molecule type" value="Genomic_DNA"/>
</dbReference>
<evidence type="ECO:0000256" key="1">
    <source>
        <dbReference type="SAM" id="Phobius"/>
    </source>
</evidence>
<organism evidence="2 3">
    <name type="scientific">Longispora fulva</name>
    <dbReference type="NCBI Taxonomy" id="619741"/>
    <lineage>
        <taxon>Bacteria</taxon>
        <taxon>Bacillati</taxon>
        <taxon>Actinomycetota</taxon>
        <taxon>Actinomycetes</taxon>
        <taxon>Micromonosporales</taxon>
        <taxon>Micromonosporaceae</taxon>
        <taxon>Longispora</taxon>
    </lineage>
</organism>
<keyword evidence="1" id="KW-0812">Transmembrane</keyword>
<evidence type="ECO:0000313" key="2">
    <source>
        <dbReference type="EMBL" id="MBG6140552.1"/>
    </source>
</evidence>
<accession>A0A8J7KZ98</accession>
<comment type="caution">
    <text evidence="2">The sequence shown here is derived from an EMBL/GenBank/DDBJ whole genome shotgun (WGS) entry which is preliminary data.</text>
</comment>
<evidence type="ECO:0000313" key="3">
    <source>
        <dbReference type="Proteomes" id="UP000622552"/>
    </source>
</evidence>